<evidence type="ECO:0000256" key="8">
    <source>
        <dbReference type="ARBA" id="ARBA00022741"/>
    </source>
</evidence>
<dbReference type="InterPro" id="IPR003661">
    <property type="entry name" value="HisK_dim/P_dom"/>
</dbReference>
<dbReference type="GO" id="GO:0005524">
    <property type="term" value="F:ATP binding"/>
    <property type="evidence" value="ECO:0007669"/>
    <property type="project" value="UniProtKB-KW"/>
</dbReference>
<dbReference type="EC" id="2.7.13.3" evidence="3"/>
<dbReference type="InterPro" id="IPR036097">
    <property type="entry name" value="HisK_dim/P_sf"/>
</dbReference>
<keyword evidence="8" id="KW-0547">Nucleotide-binding</keyword>
<dbReference type="Pfam" id="PF02518">
    <property type="entry name" value="HATPase_c"/>
    <property type="match status" value="1"/>
</dbReference>
<accession>A0ABY7U1U2</accession>
<dbReference type="SUPFAM" id="SSF47384">
    <property type="entry name" value="Homodimeric domain of signal transducing histidine kinase"/>
    <property type="match status" value="1"/>
</dbReference>
<name>A0ABY7U1U2_9SPHN</name>
<keyword evidence="17" id="KW-1185">Reference proteome</keyword>
<sequence length="575" mass="62223">MHPANHSRPMRWAIISLIAAGLAAALAHMLVRHRGMAQEMQTARTDLAMRKALITSEIARFRLLPIALADDRDVAAALAGNMAARDALNRKLEELVKTTGAPIIYVIAHDGKAIAASNWRSPQSFVGTDYSARRYVRDALAKGSASHFAMGTVSRRPGLYIAQRTPQGGVVAIKLEFDAVENAWARGDDATFVTEPNGIILVTSQPPWRFALTRPLSRAAQANFDAESMLPAAPARFAPFRMDEDGPRLDGKRMVLMSDALAQPGWTINLLRPVERVSLLAQGAALLTAAMVLAMAAVMWMWRERGRERMARTQELEQAVADRTADLRREMDERAALEARAADLREGLRQANRLASLGQITASVAHETAQPVAAIRTYADTSRMLLERGDNGTVHKNLASIARLADRIGAVTSELRGFSRRSATDLSPVAIGEVIEGALLILKEQLKDISIALPHSTMAATCRVEGGRVRLEQVLVNLLQNAAQALCDVPSPAITVELRQAAEDVTLTITDNGPGIAEEVKRQLFTPFVTSRPDGLGLGLVISQDIMADAGGSLRHVDRPGATGACFAMTMRRAA</sequence>
<gene>
    <name evidence="16" type="ORF">PQ457_19980</name>
</gene>
<keyword evidence="14" id="KW-0472">Membrane</keyword>
<comment type="subcellular location">
    <subcellularLocation>
        <location evidence="2">Cell membrane</location>
        <topology evidence="2">Multi-pass membrane protein</topology>
    </subcellularLocation>
</comment>
<dbReference type="EMBL" id="CP117418">
    <property type="protein sequence ID" value="WCT79281.1"/>
    <property type="molecule type" value="Genomic_DNA"/>
</dbReference>
<keyword evidence="5" id="KW-0597">Phosphoprotein</keyword>
<dbReference type="InterPro" id="IPR004358">
    <property type="entry name" value="Sig_transdc_His_kin-like_C"/>
</dbReference>
<dbReference type="InterPro" id="IPR036890">
    <property type="entry name" value="HATPase_C_sf"/>
</dbReference>
<keyword evidence="11 14" id="KW-1133">Transmembrane helix</keyword>
<dbReference type="CDD" id="cd00082">
    <property type="entry name" value="HisKA"/>
    <property type="match status" value="1"/>
</dbReference>
<keyword evidence="16" id="KW-0614">Plasmid</keyword>
<feature type="transmembrane region" description="Helical" evidence="14">
    <location>
        <begin position="279"/>
        <end position="302"/>
    </location>
</feature>
<dbReference type="Gene3D" id="3.30.565.10">
    <property type="entry name" value="Histidine kinase-like ATPase, C-terminal domain"/>
    <property type="match status" value="1"/>
</dbReference>
<dbReference type="Gene3D" id="6.10.250.3020">
    <property type="match status" value="1"/>
</dbReference>
<evidence type="ECO:0000256" key="13">
    <source>
        <dbReference type="SAM" id="Coils"/>
    </source>
</evidence>
<evidence type="ECO:0000256" key="5">
    <source>
        <dbReference type="ARBA" id="ARBA00022553"/>
    </source>
</evidence>
<evidence type="ECO:0000256" key="2">
    <source>
        <dbReference type="ARBA" id="ARBA00004651"/>
    </source>
</evidence>
<dbReference type="Gene3D" id="1.10.287.130">
    <property type="match status" value="1"/>
</dbReference>
<dbReference type="Pfam" id="PF00512">
    <property type="entry name" value="HisKA"/>
    <property type="match status" value="1"/>
</dbReference>
<dbReference type="PIRSF" id="PIRSF036431">
    <property type="entry name" value="STHK_DctB"/>
    <property type="match status" value="1"/>
</dbReference>
<dbReference type="RefSeq" id="WP_273619558.1">
    <property type="nucleotide sequence ID" value="NZ_CP117418.1"/>
</dbReference>
<keyword evidence="6" id="KW-0808">Transferase</keyword>
<dbReference type="InterPro" id="IPR029151">
    <property type="entry name" value="Sensor-like_sf"/>
</dbReference>
<keyword evidence="9" id="KW-0418">Kinase</keyword>
<evidence type="ECO:0000313" key="16">
    <source>
        <dbReference type="EMBL" id="WCT79281.1"/>
    </source>
</evidence>
<evidence type="ECO:0000256" key="3">
    <source>
        <dbReference type="ARBA" id="ARBA00012438"/>
    </source>
</evidence>
<evidence type="ECO:0000256" key="7">
    <source>
        <dbReference type="ARBA" id="ARBA00022692"/>
    </source>
</evidence>
<geneLocation type="plasmid" evidence="16 17">
    <name>unnamed1</name>
</geneLocation>
<evidence type="ECO:0000313" key="17">
    <source>
        <dbReference type="Proteomes" id="UP001218231"/>
    </source>
</evidence>
<keyword evidence="4" id="KW-1003">Cell membrane</keyword>
<dbReference type="SMART" id="SM00387">
    <property type="entry name" value="HATPase_c"/>
    <property type="match status" value="1"/>
</dbReference>
<evidence type="ECO:0000256" key="10">
    <source>
        <dbReference type="ARBA" id="ARBA00022840"/>
    </source>
</evidence>
<dbReference type="Gene3D" id="3.30.450.20">
    <property type="entry name" value="PAS domain"/>
    <property type="match status" value="2"/>
</dbReference>
<evidence type="ECO:0000256" key="1">
    <source>
        <dbReference type="ARBA" id="ARBA00000085"/>
    </source>
</evidence>
<dbReference type="PANTHER" id="PTHR43065">
    <property type="entry name" value="SENSOR HISTIDINE KINASE"/>
    <property type="match status" value="1"/>
</dbReference>
<dbReference type="InterPro" id="IPR017055">
    <property type="entry name" value="Sig_transdc_His_kinase_DctB"/>
</dbReference>
<evidence type="ECO:0000256" key="6">
    <source>
        <dbReference type="ARBA" id="ARBA00022679"/>
    </source>
</evidence>
<dbReference type="SMART" id="SM00388">
    <property type="entry name" value="HisKA"/>
    <property type="match status" value="1"/>
</dbReference>
<keyword evidence="7 14" id="KW-0812">Transmembrane</keyword>
<reference evidence="16 17" key="1">
    <citation type="submission" date="2023-02" db="EMBL/GenBank/DDBJ databases">
        <title>Genome sequence of Novosphingobium humi KACC 19094.</title>
        <authorList>
            <person name="Kim S."/>
            <person name="Heo J."/>
            <person name="Kwon S.-W."/>
        </authorList>
    </citation>
    <scope>NUCLEOTIDE SEQUENCE [LARGE SCALE GENOMIC DNA]</scope>
    <source>
        <strain evidence="16 17">KACC 19094</strain>
        <plasmid evidence="16 17">unnamed1</plasmid>
    </source>
</reference>
<keyword evidence="10 16" id="KW-0067">ATP-binding</keyword>
<feature type="coiled-coil region" evidence="13">
    <location>
        <begin position="327"/>
        <end position="354"/>
    </location>
</feature>
<evidence type="ECO:0000256" key="12">
    <source>
        <dbReference type="ARBA" id="ARBA00023012"/>
    </source>
</evidence>
<dbReference type="PRINTS" id="PR00344">
    <property type="entry name" value="BCTRLSENSOR"/>
</dbReference>
<organism evidence="16 17">
    <name type="scientific">Novosphingobium humi</name>
    <dbReference type="NCBI Taxonomy" id="2282397"/>
    <lineage>
        <taxon>Bacteria</taxon>
        <taxon>Pseudomonadati</taxon>
        <taxon>Pseudomonadota</taxon>
        <taxon>Alphaproteobacteria</taxon>
        <taxon>Sphingomonadales</taxon>
        <taxon>Sphingomonadaceae</taxon>
        <taxon>Novosphingobium</taxon>
    </lineage>
</organism>
<dbReference type="PROSITE" id="PS50109">
    <property type="entry name" value="HIS_KIN"/>
    <property type="match status" value="1"/>
</dbReference>
<keyword evidence="12" id="KW-0902">Two-component regulatory system</keyword>
<evidence type="ECO:0000259" key="15">
    <source>
        <dbReference type="PROSITE" id="PS50109"/>
    </source>
</evidence>
<keyword evidence="13" id="KW-0175">Coiled coil</keyword>
<dbReference type="SUPFAM" id="SSF55874">
    <property type="entry name" value="ATPase domain of HSP90 chaperone/DNA topoisomerase II/histidine kinase"/>
    <property type="match status" value="1"/>
</dbReference>
<dbReference type="InterPro" id="IPR003594">
    <property type="entry name" value="HATPase_dom"/>
</dbReference>
<protein>
    <recommendedName>
        <fullName evidence="3">histidine kinase</fullName>
        <ecNumber evidence="3">2.7.13.3</ecNumber>
    </recommendedName>
</protein>
<evidence type="ECO:0000256" key="11">
    <source>
        <dbReference type="ARBA" id="ARBA00022989"/>
    </source>
</evidence>
<feature type="domain" description="Histidine kinase" evidence="15">
    <location>
        <begin position="363"/>
        <end position="575"/>
    </location>
</feature>
<evidence type="ECO:0000256" key="14">
    <source>
        <dbReference type="SAM" id="Phobius"/>
    </source>
</evidence>
<dbReference type="Proteomes" id="UP001218231">
    <property type="component" value="Plasmid unnamed1"/>
</dbReference>
<dbReference type="InterPro" id="IPR005467">
    <property type="entry name" value="His_kinase_dom"/>
</dbReference>
<comment type="catalytic activity">
    <reaction evidence="1">
        <text>ATP + protein L-histidine = ADP + protein N-phospho-L-histidine.</text>
        <dbReference type="EC" id="2.7.13.3"/>
    </reaction>
</comment>
<dbReference type="PANTHER" id="PTHR43065:SF46">
    <property type="entry name" value="C4-DICARBOXYLATE TRANSPORT SENSOR PROTEIN DCTB"/>
    <property type="match status" value="1"/>
</dbReference>
<dbReference type="SUPFAM" id="SSF103190">
    <property type="entry name" value="Sensory domain-like"/>
    <property type="match status" value="1"/>
</dbReference>
<evidence type="ECO:0000256" key="9">
    <source>
        <dbReference type="ARBA" id="ARBA00022777"/>
    </source>
</evidence>
<proteinExistence type="predicted"/>
<evidence type="ECO:0000256" key="4">
    <source>
        <dbReference type="ARBA" id="ARBA00022475"/>
    </source>
</evidence>